<keyword evidence="6" id="KW-0732">Signal</keyword>
<evidence type="ECO:0000256" key="2">
    <source>
        <dbReference type="ARBA" id="ARBA00011245"/>
    </source>
</evidence>
<dbReference type="InterPro" id="IPR013780">
    <property type="entry name" value="Glyco_hydro_b"/>
</dbReference>
<comment type="subunit">
    <text evidence="2">Monomer.</text>
</comment>
<feature type="domain" description="Glycosyl-hydrolase 97 C-terminal oligomerisation" evidence="9">
    <location>
        <begin position="559"/>
        <end position="653"/>
    </location>
</feature>
<dbReference type="GO" id="GO:0030246">
    <property type="term" value="F:carbohydrate binding"/>
    <property type="evidence" value="ECO:0007669"/>
    <property type="project" value="InterPro"/>
</dbReference>
<evidence type="ECO:0000256" key="6">
    <source>
        <dbReference type="SAM" id="SignalP"/>
    </source>
</evidence>
<evidence type="ECO:0000256" key="5">
    <source>
        <dbReference type="ARBA" id="ARBA00023295"/>
    </source>
</evidence>
<dbReference type="PANTHER" id="PTHR35803:SF2">
    <property type="entry name" value="RETAINING ALPHA-GALACTOSIDASE"/>
    <property type="match status" value="1"/>
</dbReference>
<keyword evidence="11" id="KW-1185">Reference proteome</keyword>
<dbReference type="SUPFAM" id="SSF51445">
    <property type="entry name" value="(Trans)glycosidases"/>
    <property type="match status" value="1"/>
</dbReference>
<dbReference type="Gene3D" id="2.70.98.10">
    <property type="match status" value="1"/>
</dbReference>
<dbReference type="InterPro" id="IPR029486">
    <property type="entry name" value="GH97_N"/>
</dbReference>
<dbReference type="Pfam" id="PF10566">
    <property type="entry name" value="Glyco_hydro_97"/>
    <property type="match status" value="1"/>
</dbReference>
<evidence type="ECO:0000256" key="1">
    <source>
        <dbReference type="ARBA" id="ARBA00001913"/>
    </source>
</evidence>
<dbReference type="eggNOG" id="COG4948">
    <property type="taxonomic scope" value="Bacteria"/>
</dbReference>
<keyword evidence="4" id="KW-0106">Calcium</keyword>
<feature type="signal peptide" evidence="6">
    <location>
        <begin position="1"/>
        <end position="18"/>
    </location>
</feature>
<keyword evidence="5" id="KW-0326">Glycosidase</keyword>
<proteinExistence type="predicted"/>
<comment type="cofactor">
    <cofactor evidence="1">
        <name>Ca(2+)</name>
        <dbReference type="ChEBI" id="CHEBI:29108"/>
    </cofactor>
</comment>
<dbReference type="Pfam" id="PF14508">
    <property type="entry name" value="GH97_N"/>
    <property type="match status" value="1"/>
</dbReference>
<evidence type="ECO:0000256" key="3">
    <source>
        <dbReference type="ARBA" id="ARBA00022801"/>
    </source>
</evidence>
<sequence>MRLPLLILFVSYSLSIVAAPRPFQRTIASPNGRVALTVSATDSVRFAVRFADQSLVSPSAIAMTLGSGQTLGAGVPQRSRLRTVRDSILPPVVTKRRVIRDHYTELVLEFRDQHALEFRVYDDGVAYRFRTAFTDSITVRTETARFAFADNPTVYYPAVQPRPEVDRFHTSFEEPYQIRPLNQMPDSVLCFSPVLLAPANGPRVVLTESDLLDYPGMFLTRNGNGLTGIFAPYPLTEKLVAAEYSQYIVSKRADFIARTTGKRTFPWRVLVIGTDRDLPASDMVYRLATPSRIGDASWVKPGKCTDEWITNINLYNVPFRAGVNTETYKYYVDFAKRFGFDRILLDAGWSDNNDLFKITPGMNIPELVAYAHSQGIKLSMWTLAATLDRQLEPAMKQFQSWGVDFVMTDFMDRDDQKMVNFYTRVAEACAKAKIMIMYHGAYKPAGFERTYPNAITRESVLGSEYNIWSTKATPDHDVLLPFIRMVSGPMDYEPGLLSNATKEQFRPISGQVMSQGTRCHQLAMFLVYDSPISIFSGNPSQALLEPRFMEFLGSVPSAFDETKVLDAQLGQYIVSARQKGNDWYIGGLGNWSAHDLTLSLDFLGDGAYEAVSCTDGPNADRNPVDYQFSTKTVTRTESLPVHLAPGGGFLIRLRKK</sequence>
<evidence type="ECO:0000259" key="7">
    <source>
        <dbReference type="Pfam" id="PF10566"/>
    </source>
</evidence>
<dbReference type="InterPro" id="IPR019563">
    <property type="entry name" value="GH97_catalytic"/>
</dbReference>
<dbReference type="STRING" id="504472.Slin_5726"/>
<evidence type="ECO:0000259" key="8">
    <source>
        <dbReference type="Pfam" id="PF14508"/>
    </source>
</evidence>
<dbReference type="EMBL" id="CP001769">
    <property type="protein sequence ID" value="ADB41691.1"/>
    <property type="molecule type" value="Genomic_DNA"/>
</dbReference>
<dbReference type="Pfam" id="PF14509">
    <property type="entry name" value="GH97_C"/>
    <property type="match status" value="1"/>
</dbReference>
<dbReference type="InterPro" id="IPR029483">
    <property type="entry name" value="GH97_C"/>
</dbReference>
<dbReference type="InterPro" id="IPR052720">
    <property type="entry name" value="Glycosyl_hydrolase_97"/>
</dbReference>
<dbReference type="AlphaFoldDB" id="D2QSA9"/>
<reference evidence="10 11" key="1">
    <citation type="journal article" date="2010" name="Stand. Genomic Sci.">
        <title>Complete genome sequence of Spirosoma linguale type strain (1).</title>
        <authorList>
            <person name="Lail K."/>
            <person name="Sikorski J."/>
            <person name="Saunders E."/>
            <person name="Lapidus A."/>
            <person name="Glavina Del Rio T."/>
            <person name="Copeland A."/>
            <person name="Tice H."/>
            <person name="Cheng J.-F."/>
            <person name="Lucas S."/>
            <person name="Nolan M."/>
            <person name="Bruce D."/>
            <person name="Goodwin L."/>
            <person name="Pitluck S."/>
            <person name="Ivanova N."/>
            <person name="Mavromatis K."/>
            <person name="Ovchinnikova G."/>
            <person name="Pati A."/>
            <person name="Chen A."/>
            <person name="Palaniappan K."/>
            <person name="Land M."/>
            <person name="Hauser L."/>
            <person name="Chang Y.-J."/>
            <person name="Jeffries C.D."/>
            <person name="Chain P."/>
            <person name="Brettin T."/>
            <person name="Detter J.C."/>
            <person name="Schuetze A."/>
            <person name="Rohde M."/>
            <person name="Tindall B.J."/>
            <person name="Goeker M."/>
            <person name="Bristow J."/>
            <person name="Eisen J.A."/>
            <person name="Markowitz V."/>
            <person name="Hugenholtz P."/>
            <person name="Kyrpides N.C."/>
            <person name="Klenk H.-P."/>
            <person name="Chen F."/>
        </authorList>
    </citation>
    <scope>NUCLEOTIDE SEQUENCE [LARGE SCALE GENOMIC DNA]</scope>
    <source>
        <strain evidence="11">ATCC 33905 / DSM 74 / LMG 10896 / Claus 1</strain>
    </source>
</reference>
<dbReference type="InterPro" id="IPR014718">
    <property type="entry name" value="GH-type_carb-bd"/>
</dbReference>
<dbReference type="PANTHER" id="PTHR35803">
    <property type="entry name" value="GLUCAN 1,4-ALPHA-GLUCOSIDASE SUSB-RELATED"/>
    <property type="match status" value="1"/>
</dbReference>
<dbReference type="GO" id="GO:0016798">
    <property type="term" value="F:hydrolase activity, acting on glycosyl bonds"/>
    <property type="evidence" value="ECO:0007669"/>
    <property type="project" value="UniProtKB-KW"/>
</dbReference>
<organism evidence="10 11">
    <name type="scientific">Spirosoma linguale (strain ATCC 33905 / DSM 74 / LMG 10896 / Claus 1)</name>
    <dbReference type="NCBI Taxonomy" id="504472"/>
    <lineage>
        <taxon>Bacteria</taxon>
        <taxon>Pseudomonadati</taxon>
        <taxon>Bacteroidota</taxon>
        <taxon>Cytophagia</taxon>
        <taxon>Cytophagales</taxon>
        <taxon>Cytophagaceae</taxon>
        <taxon>Spirosoma</taxon>
    </lineage>
</organism>
<dbReference type="InterPro" id="IPR013785">
    <property type="entry name" value="Aldolase_TIM"/>
</dbReference>
<feature type="chain" id="PRO_5003034222" evidence="6">
    <location>
        <begin position="19"/>
        <end position="656"/>
    </location>
</feature>
<evidence type="ECO:0000259" key="9">
    <source>
        <dbReference type="Pfam" id="PF14509"/>
    </source>
</evidence>
<evidence type="ECO:0000313" key="10">
    <source>
        <dbReference type="EMBL" id="ADB41691.1"/>
    </source>
</evidence>
<keyword evidence="3 10" id="KW-0378">Hydrolase</keyword>
<dbReference type="KEGG" id="sli:Slin_5726"/>
<dbReference type="CAZy" id="GH97">
    <property type="family name" value="Glycoside Hydrolase Family 97"/>
</dbReference>
<feature type="domain" description="Glycosyl-hydrolase 97 catalytic" evidence="7">
    <location>
        <begin position="308"/>
        <end position="460"/>
    </location>
</feature>
<protein>
    <submittedName>
        <fullName evidence="10">Glycoside hydrolase 97</fullName>
    </submittedName>
</protein>
<dbReference type="InterPro" id="IPR017853">
    <property type="entry name" value="GH"/>
</dbReference>
<accession>D2QSA9</accession>
<dbReference type="Gene3D" id="3.20.20.70">
    <property type="entry name" value="Aldolase class I"/>
    <property type="match status" value="1"/>
</dbReference>
<name>D2QSA9_SPILD</name>
<dbReference type="RefSeq" id="WP_012930183.1">
    <property type="nucleotide sequence ID" value="NC_013730.1"/>
</dbReference>
<gene>
    <name evidence="10" type="ordered locus">Slin_5726</name>
</gene>
<evidence type="ECO:0000313" key="11">
    <source>
        <dbReference type="Proteomes" id="UP000002028"/>
    </source>
</evidence>
<dbReference type="Gene3D" id="2.60.40.1180">
    <property type="entry name" value="Golgi alpha-mannosidase II"/>
    <property type="match status" value="1"/>
</dbReference>
<dbReference type="Proteomes" id="UP000002028">
    <property type="component" value="Chromosome"/>
</dbReference>
<evidence type="ECO:0000256" key="4">
    <source>
        <dbReference type="ARBA" id="ARBA00022837"/>
    </source>
</evidence>
<feature type="domain" description="Glycosyl-hydrolase 97 N-terminal" evidence="8">
    <location>
        <begin position="27"/>
        <end position="290"/>
    </location>
</feature>
<dbReference type="HOGENOM" id="CLU_011166_0_0_10"/>